<evidence type="ECO:0000256" key="1">
    <source>
        <dbReference type="SAM" id="Phobius"/>
    </source>
</evidence>
<organism evidence="2 3">
    <name type="scientific">Spiroplasma syrphidicola EA-1</name>
    <dbReference type="NCBI Taxonomy" id="1276229"/>
    <lineage>
        <taxon>Bacteria</taxon>
        <taxon>Bacillati</taxon>
        <taxon>Mycoplasmatota</taxon>
        <taxon>Mollicutes</taxon>
        <taxon>Entomoplasmatales</taxon>
        <taxon>Spiroplasmataceae</taxon>
        <taxon>Spiroplasma</taxon>
    </lineage>
</organism>
<dbReference type="HOGENOM" id="CLU_771399_0_0_14"/>
<dbReference type="AlphaFoldDB" id="R4UK17"/>
<dbReference type="PATRIC" id="fig|1276229.3.peg.905"/>
<gene>
    <name evidence="2" type="ORF">SSYRP_v1c09110</name>
</gene>
<feature type="transmembrane region" description="Helical" evidence="1">
    <location>
        <begin position="172"/>
        <end position="192"/>
    </location>
</feature>
<feature type="transmembrane region" description="Helical" evidence="1">
    <location>
        <begin position="266"/>
        <end position="288"/>
    </location>
</feature>
<accession>R4UK17</accession>
<feature type="transmembrane region" description="Helical" evidence="1">
    <location>
        <begin position="39"/>
        <end position="59"/>
    </location>
</feature>
<reference evidence="2 3" key="1">
    <citation type="journal article" date="2013" name="Genome Biol. Evol.">
        <title>Complete genomes of two dipteran-associated spiroplasmas provided insights into the origin, dynamics, and impacts of viral invasion in spiroplasma.</title>
        <authorList>
            <person name="Ku C."/>
            <person name="Lo W.S."/>
            <person name="Chen L.L."/>
            <person name="Kuo C.H."/>
        </authorList>
    </citation>
    <scope>NUCLEOTIDE SEQUENCE [LARGE SCALE GENOMIC DNA]</scope>
    <source>
        <strain evidence="2">EA-1</strain>
    </source>
</reference>
<feature type="transmembrane region" description="Helical" evidence="1">
    <location>
        <begin position="119"/>
        <end position="138"/>
    </location>
</feature>
<name>R4UK17_9MOLU</name>
<dbReference type="Pfam" id="PF14808">
    <property type="entry name" value="TMEM164"/>
    <property type="match status" value="1"/>
</dbReference>
<dbReference type="STRING" id="1276229.SSYRP_v1c09110"/>
<dbReference type="OrthoDB" id="387845at2"/>
<dbReference type="EMBL" id="CP005078">
    <property type="protein sequence ID" value="AGM26500.1"/>
    <property type="molecule type" value="Genomic_DNA"/>
</dbReference>
<evidence type="ECO:0000313" key="2">
    <source>
        <dbReference type="EMBL" id="AGM26500.1"/>
    </source>
</evidence>
<dbReference type="Proteomes" id="UP000013963">
    <property type="component" value="Chromosome"/>
</dbReference>
<sequence>MKAQFNPSGKGPWGFLDPAGSYQPGLGWQEQLAFKGQSYLFQLVGIVIFVLIVGSLFVFKKYYAKTANWKWFRISIGVYQISTYFICYAIWAAYLAVVLKENWFWGPSGMSKVRPLSEIMPLHLCSIHQLLSGFLLIFPSKRFFEICAPSALVLPVLAIVNPVNPYWSLDNIFYYNYFILHTLIIFSYIYVYKYGLVGRSYTGLLLKWQFLWLFVFSIVAVIWDGIFNANMLYVGPNGGSPWNIGGFNVGKWNTNYVGDKYIWPLAWFWMVMLGILLILPAHVLLFFIKQNGQYDEKTKRIIYNSKSQQNDFYGQMGKEYIFFTFKSFFWSRAKLRAEIIKAKLANYFDNEIEQLLKLK</sequence>
<keyword evidence="1" id="KW-0812">Transmembrane</keyword>
<keyword evidence="1" id="KW-1133">Transmembrane helix</keyword>
<feature type="transmembrane region" description="Helical" evidence="1">
    <location>
        <begin position="143"/>
        <end position="160"/>
    </location>
</feature>
<evidence type="ECO:0008006" key="4">
    <source>
        <dbReference type="Google" id="ProtNLM"/>
    </source>
</evidence>
<feature type="transmembrane region" description="Helical" evidence="1">
    <location>
        <begin position="204"/>
        <end position="223"/>
    </location>
</feature>
<dbReference type="KEGG" id="ssyr:SSYRP_v1c09110"/>
<keyword evidence="3" id="KW-1185">Reference proteome</keyword>
<dbReference type="RefSeq" id="WP_016341140.1">
    <property type="nucleotide sequence ID" value="NC_021284.1"/>
</dbReference>
<keyword evidence="1" id="KW-0472">Membrane</keyword>
<evidence type="ECO:0000313" key="3">
    <source>
        <dbReference type="Proteomes" id="UP000013963"/>
    </source>
</evidence>
<protein>
    <recommendedName>
        <fullName evidence="4">Transmembrane protein</fullName>
    </recommendedName>
</protein>
<proteinExistence type="predicted"/>
<feature type="transmembrane region" description="Helical" evidence="1">
    <location>
        <begin position="71"/>
        <end position="99"/>
    </location>
</feature>